<sequence>MADPGLVAVTPGNGEIMIAPVSVCHHVSTIGQRLPPIISRYHIHASGLIGSPTLPSKRSDSKLCACGNSSPHFIHVRINVGAVYKIVTPYLATSSKMRPLCGVSGVPSYITCVAPLISGP</sequence>
<reference evidence="1" key="1">
    <citation type="submission" date="2020-05" db="EMBL/GenBank/DDBJ databases">
        <authorList>
            <person name="Chiriac C."/>
            <person name="Salcher M."/>
            <person name="Ghai R."/>
            <person name="Kavagutti S V."/>
        </authorList>
    </citation>
    <scope>NUCLEOTIDE SEQUENCE</scope>
</reference>
<accession>A0A6J6RRG6</accession>
<protein>
    <submittedName>
        <fullName evidence="1">Unannotated protein</fullName>
    </submittedName>
</protein>
<gene>
    <name evidence="1" type="ORF">UFOPK2662_01004</name>
</gene>
<proteinExistence type="predicted"/>
<name>A0A6J6RRG6_9ZZZZ</name>
<evidence type="ECO:0000313" key="1">
    <source>
        <dbReference type="EMBL" id="CAB4724941.1"/>
    </source>
</evidence>
<organism evidence="1">
    <name type="scientific">freshwater metagenome</name>
    <dbReference type="NCBI Taxonomy" id="449393"/>
    <lineage>
        <taxon>unclassified sequences</taxon>
        <taxon>metagenomes</taxon>
        <taxon>ecological metagenomes</taxon>
    </lineage>
</organism>
<dbReference type="EMBL" id="CAEZYI010000065">
    <property type="protein sequence ID" value="CAB4724941.1"/>
    <property type="molecule type" value="Genomic_DNA"/>
</dbReference>
<dbReference type="AlphaFoldDB" id="A0A6J6RRG6"/>